<dbReference type="AlphaFoldDB" id="A0A1G9LT42"/>
<name>A0A1G9LT42_9BACT</name>
<gene>
    <name evidence="1" type="ORF">SAMN05660337_3500</name>
</gene>
<dbReference type="Proteomes" id="UP000199053">
    <property type="component" value="Unassembled WGS sequence"/>
</dbReference>
<proteinExistence type="predicted"/>
<dbReference type="STRING" id="246191.SAMN05660337_3500"/>
<organism evidence="1 2">
    <name type="scientific">Maridesulfovibrio ferrireducens</name>
    <dbReference type="NCBI Taxonomy" id="246191"/>
    <lineage>
        <taxon>Bacteria</taxon>
        <taxon>Pseudomonadati</taxon>
        <taxon>Thermodesulfobacteriota</taxon>
        <taxon>Desulfovibrionia</taxon>
        <taxon>Desulfovibrionales</taxon>
        <taxon>Desulfovibrionaceae</taxon>
        <taxon>Maridesulfovibrio</taxon>
    </lineage>
</organism>
<sequence>MQKDMHYYGTYAIARAAGIKPEAAQKIASASQFVDDNAVKERIDFTDKASLYSRPTAHHCDNIKNIIPEDQRVVWVPFHFLPGGDGVTFEDKIVCQKDSMIAKKMVENHLSKSDKKFYLELLGITAHVYADTFSHYGFSGLSSPKNDVKTFSIELSQKTNDDILEALSEKANRFWEKIKTKAAEFGSRKLGHGGVYTYPDAPFLKWNFEYEDERKSERNNLITFMEGSKALHEMFRKACDVYPDIYEGTHRSFEQIKPPLKEILSFNGDENDRIQHWITCFADETSNFTINGESFLHYLGDDWNQQRNTMDGNTHSTEVLEMPVYNFYKAASYHRHYVLRDLLPEHGIVVS</sequence>
<dbReference type="OrthoDB" id="569000at2"/>
<accession>A0A1G9LT42</accession>
<dbReference type="RefSeq" id="WP_092163527.1">
    <property type="nucleotide sequence ID" value="NZ_FNGA01000009.1"/>
</dbReference>
<dbReference type="Pfam" id="PF20551">
    <property type="entry name" value="DUF6765"/>
    <property type="match status" value="1"/>
</dbReference>
<protein>
    <submittedName>
        <fullName evidence="1">Uncharacterized protein</fullName>
    </submittedName>
</protein>
<reference evidence="2" key="1">
    <citation type="submission" date="2016-10" db="EMBL/GenBank/DDBJ databases">
        <authorList>
            <person name="Varghese N."/>
            <person name="Submissions S."/>
        </authorList>
    </citation>
    <scope>NUCLEOTIDE SEQUENCE [LARGE SCALE GENOMIC DNA]</scope>
    <source>
        <strain evidence="2">DSM 16995</strain>
    </source>
</reference>
<dbReference type="EMBL" id="FNGA01000009">
    <property type="protein sequence ID" value="SDL64941.1"/>
    <property type="molecule type" value="Genomic_DNA"/>
</dbReference>
<evidence type="ECO:0000313" key="1">
    <source>
        <dbReference type="EMBL" id="SDL64941.1"/>
    </source>
</evidence>
<dbReference type="InterPro" id="IPR046653">
    <property type="entry name" value="DUF6765"/>
</dbReference>
<keyword evidence="2" id="KW-1185">Reference proteome</keyword>
<evidence type="ECO:0000313" key="2">
    <source>
        <dbReference type="Proteomes" id="UP000199053"/>
    </source>
</evidence>